<dbReference type="EMBL" id="FNOV01000011">
    <property type="protein sequence ID" value="SDY64161.1"/>
    <property type="molecule type" value="Genomic_DNA"/>
</dbReference>
<evidence type="ECO:0000313" key="2">
    <source>
        <dbReference type="Proteomes" id="UP000199249"/>
    </source>
</evidence>
<gene>
    <name evidence="1" type="ORF">SAMN04488069_1112</name>
</gene>
<dbReference type="SUPFAM" id="SSF82185">
    <property type="entry name" value="Histone H3 K4-specific methyltransferase SET7/9 N-terminal domain"/>
    <property type="match status" value="1"/>
</dbReference>
<proteinExistence type="predicted"/>
<dbReference type="RefSeq" id="WP_139255253.1">
    <property type="nucleotide sequence ID" value="NZ_FNOV01000011.1"/>
</dbReference>
<sequence length="88" mass="10464">MYTDLVSNNSVFNSEIDGYKDGIWVIYNPSNYVEAIKYYENKKIYLVAFFRKNGSIKAIDWYENGTKREFGNWHYDKKGKILNQSPDF</sequence>
<organism evidence="1 2">
    <name type="scientific">Hymenobacter psychrophilus</name>
    <dbReference type="NCBI Taxonomy" id="651662"/>
    <lineage>
        <taxon>Bacteria</taxon>
        <taxon>Pseudomonadati</taxon>
        <taxon>Bacteroidota</taxon>
        <taxon>Cytophagia</taxon>
        <taxon>Cytophagales</taxon>
        <taxon>Hymenobacteraceae</taxon>
        <taxon>Hymenobacter</taxon>
    </lineage>
</organism>
<name>A0A1H3LID6_9BACT</name>
<protein>
    <recommendedName>
        <fullName evidence="3">MORN repeat variant</fullName>
    </recommendedName>
</protein>
<dbReference type="AlphaFoldDB" id="A0A1H3LID6"/>
<keyword evidence="2" id="KW-1185">Reference proteome</keyword>
<evidence type="ECO:0000313" key="1">
    <source>
        <dbReference type="EMBL" id="SDY64161.1"/>
    </source>
</evidence>
<dbReference type="OrthoDB" id="1118427at2"/>
<evidence type="ECO:0008006" key="3">
    <source>
        <dbReference type="Google" id="ProtNLM"/>
    </source>
</evidence>
<dbReference type="Gene3D" id="3.90.930.1">
    <property type="match status" value="1"/>
</dbReference>
<dbReference type="Proteomes" id="UP000199249">
    <property type="component" value="Unassembled WGS sequence"/>
</dbReference>
<reference evidence="2" key="1">
    <citation type="submission" date="2016-10" db="EMBL/GenBank/DDBJ databases">
        <authorList>
            <person name="Varghese N."/>
            <person name="Submissions S."/>
        </authorList>
    </citation>
    <scope>NUCLEOTIDE SEQUENCE [LARGE SCALE GENOMIC DNA]</scope>
    <source>
        <strain evidence="2">CGMCC 1.8975</strain>
    </source>
</reference>
<accession>A0A1H3LID6</accession>